<keyword evidence="5" id="KW-0238">DNA-binding</keyword>
<dbReference type="GO" id="GO:0000111">
    <property type="term" value="C:nucleotide-excision repair factor 2 complex"/>
    <property type="evidence" value="ECO:0007669"/>
    <property type="project" value="TreeGrafter"/>
</dbReference>
<evidence type="ECO:0000256" key="6">
    <source>
        <dbReference type="ARBA" id="ARBA00023204"/>
    </source>
</evidence>
<feature type="region of interest" description="Disordered" evidence="8">
    <location>
        <begin position="575"/>
        <end position="728"/>
    </location>
</feature>
<feature type="compositionally biased region" description="Low complexity" evidence="8">
    <location>
        <begin position="349"/>
        <end position="361"/>
    </location>
</feature>
<dbReference type="EMBL" id="CAIIXF020000005">
    <property type="protein sequence ID" value="CAH1782539.1"/>
    <property type="molecule type" value="Genomic_DNA"/>
</dbReference>
<feature type="compositionally biased region" description="Basic residues" evidence="8">
    <location>
        <begin position="1"/>
        <end position="11"/>
    </location>
</feature>
<dbReference type="GO" id="GO:0003684">
    <property type="term" value="F:damaged DNA binding"/>
    <property type="evidence" value="ECO:0007669"/>
    <property type="project" value="InterPro"/>
</dbReference>
<comment type="caution">
    <text evidence="12">The sequence shown here is derived from an EMBL/GenBank/DDBJ whole genome shotgun (WGS) entry which is preliminary data.</text>
</comment>
<evidence type="ECO:0000256" key="4">
    <source>
        <dbReference type="ARBA" id="ARBA00022763"/>
    </source>
</evidence>
<keyword evidence="7" id="KW-0539">Nucleus</keyword>
<dbReference type="InterPro" id="IPR018326">
    <property type="entry name" value="Rad4_beta-hairpin_dom1"/>
</dbReference>
<feature type="compositionally biased region" description="Low complexity" evidence="8">
    <location>
        <begin position="107"/>
        <end position="118"/>
    </location>
</feature>
<dbReference type="SMART" id="SM01032">
    <property type="entry name" value="BHD_3"/>
    <property type="match status" value="1"/>
</dbReference>
<evidence type="ECO:0000256" key="5">
    <source>
        <dbReference type="ARBA" id="ARBA00023125"/>
    </source>
</evidence>
<dbReference type="InterPro" id="IPR018328">
    <property type="entry name" value="Rad4_beta-hairpin_dom3"/>
</dbReference>
<evidence type="ECO:0000256" key="1">
    <source>
        <dbReference type="ARBA" id="ARBA00004123"/>
    </source>
</evidence>
<evidence type="ECO:0000256" key="2">
    <source>
        <dbReference type="ARBA" id="ARBA00009525"/>
    </source>
</evidence>
<feature type="compositionally biased region" description="Polar residues" evidence="8">
    <location>
        <begin position="249"/>
        <end position="259"/>
    </location>
</feature>
<dbReference type="GO" id="GO:0006289">
    <property type="term" value="P:nucleotide-excision repair"/>
    <property type="evidence" value="ECO:0007669"/>
    <property type="project" value="InterPro"/>
</dbReference>
<dbReference type="Pfam" id="PF03835">
    <property type="entry name" value="Rad4"/>
    <property type="match status" value="1"/>
</dbReference>
<accession>A0A8S4NP92</accession>
<keyword evidence="4" id="KW-0227">DNA damage</keyword>
<dbReference type="Gene3D" id="3.90.260.10">
    <property type="entry name" value="Transglutaminase-like"/>
    <property type="match status" value="1"/>
</dbReference>
<name>A0A8S4NP92_OWEFU</name>
<dbReference type="SMART" id="SM01031">
    <property type="entry name" value="BHD_2"/>
    <property type="match status" value="1"/>
</dbReference>
<feature type="compositionally biased region" description="Basic and acidic residues" evidence="8">
    <location>
        <begin position="260"/>
        <end position="279"/>
    </location>
</feature>
<reference evidence="12" key="1">
    <citation type="submission" date="2022-03" db="EMBL/GenBank/DDBJ databases">
        <authorList>
            <person name="Martin C."/>
        </authorList>
    </citation>
    <scope>NUCLEOTIDE SEQUENCE</scope>
</reference>
<feature type="compositionally biased region" description="Basic residues" evidence="8">
    <location>
        <begin position="64"/>
        <end position="73"/>
    </location>
</feature>
<feature type="domain" description="Rad4 beta-hairpin" evidence="9">
    <location>
        <begin position="841"/>
        <end position="893"/>
    </location>
</feature>
<dbReference type="PANTHER" id="PTHR12135">
    <property type="entry name" value="DNA REPAIR PROTEIN XP-C / RAD4"/>
    <property type="match status" value="1"/>
</dbReference>
<dbReference type="GO" id="GO:0003697">
    <property type="term" value="F:single-stranded DNA binding"/>
    <property type="evidence" value="ECO:0007669"/>
    <property type="project" value="TreeGrafter"/>
</dbReference>
<gene>
    <name evidence="12" type="ORF">OFUS_LOCUS8976</name>
</gene>
<dbReference type="OrthoDB" id="300780at2759"/>
<feature type="domain" description="Rad4 beta-hairpin" evidence="11">
    <location>
        <begin position="961"/>
        <end position="1035"/>
    </location>
</feature>
<dbReference type="Gene3D" id="2.20.20.110">
    <property type="entry name" value="Rad4, beta-hairpin domain BHD1"/>
    <property type="match status" value="1"/>
</dbReference>
<feature type="compositionally biased region" description="Basic and acidic residues" evidence="8">
    <location>
        <begin position="287"/>
        <end position="320"/>
    </location>
</feature>
<feature type="compositionally biased region" description="Basic and acidic residues" evidence="8">
    <location>
        <begin position="236"/>
        <end position="248"/>
    </location>
</feature>
<dbReference type="GO" id="GO:0005737">
    <property type="term" value="C:cytoplasm"/>
    <property type="evidence" value="ECO:0007669"/>
    <property type="project" value="TreeGrafter"/>
</dbReference>
<evidence type="ECO:0000256" key="3">
    <source>
        <dbReference type="ARBA" id="ARBA00022553"/>
    </source>
</evidence>
<dbReference type="PANTHER" id="PTHR12135:SF0">
    <property type="entry name" value="DNA REPAIR PROTEIN COMPLEMENTING XP-C CELLS"/>
    <property type="match status" value="1"/>
</dbReference>
<feature type="compositionally biased region" description="Basic and acidic residues" evidence="8">
    <location>
        <begin position="173"/>
        <end position="186"/>
    </location>
</feature>
<keyword evidence="3" id="KW-0597">Phosphoprotein</keyword>
<evidence type="ECO:0000256" key="7">
    <source>
        <dbReference type="ARBA" id="ARBA00023242"/>
    </source>
</evidence>
<dbReference type="AlphaFoldDB" id="A0A8S4NP92"/>
<evidence type="ECO:0000313" key="13">
    <source>
        <dbReference type="Proteomes" id="UP000749559"/>
    </source>
</evidence>
<dbReference type="SMART" id="SM01030">
    <property type="entry name" value="BHD_1"/>
    <property type="match status" value="1"/>
</dbReference>
<keyword evidence="6" id="KW-0234">DNA repair</keyword>
<dbReference type="FunFam" id="3.30.70.2460:FF:000001">
    <property type="entry name" value="DNA repair protein Rad4 family"/>
    <property type="match status" value="1"/>
</dbReference>
<dbReference type="Pfam" id="PF10403">
    <property type="entry name" value="BHD_1"/>
    <property type="match status" value="1"/>
</dbReference>
<evidence type="ECO:0000259" key="10">
    <source>
        <dbReference type="SMART" id="SM01031"/>
    </source>
</evidence>
<feature type="compositionally biased region" description="Basic and acidic residues" evidence="8">
    <location>
        <begin position="119"/>
        <end position="129"/>
    </location>
</feature>
<proteinExistence type="inferred from homology"/>
<dbReference type="InterPro" id="IPR018325">
    <property type="entry name" value="Rad4/PNGase_transGLS-fold"/>
</dbReference>
<evidence type="ECO:0000256" key="8">
    <source>
        <dbReference type="SAM" id="MobiDB-lite"/>
    </source>
</evidence>
<dbReference type="NCBIfam" id="TIGR00605">
    <property type="entry name" value="rad4"/>
    <property type="match status" value="1"/>
</dbReference>
<organism evidence="12 13">
    <name type="scientific">Owenia fusiformis</name>
    <name type="common">Polychaete worm</name>
    <dbReference type="NCBI Taxonomy" id="6347"/>
    <lineage>
        <taxon>Eukaryota</taxon>
        <taxon>Metazoa</taxon>
        <taxon>Spiralia</taxon>
        <taxon>Lophotrochozoa</taxon>
        <taxon>Annelida</taxon>
        <taxon>Polychaeta</taxon>
        <taxon>Sedentaria</taxon>
        <taxon>Canalipalpata</taxon>
        <taxon>Sabellida</taxon>
        <taxon>Oweniida</taxon>
        <taxon>Oweniidae</taxon>
        <taxon>Owenia</taxon>
    </lineage>
</organism>
<sequence length="1149" mass="130687">MSSTRHSRRLKREANSPLPEPNHHKKLPRGDDLPSVPSRGSKPKPSSTTTKSSKPQATDPPAIKSKHFLKGSKIKSNTSHDEVDSGCNINADHIKDNSWSKVNTVESKMSPSSKLSSLKRNESFHEPARSKHSSKKLFPSGTKVENSATTCTTDRVNKTDARSRSKKCNTRKGKPEKVSKYFKDGASDDDFDSFNKTTKSKLKSNQEQKSKGTTKISKNKKSNSVNQKSDILTKSTSDKQTIDQHRTNENLSKSLVKTNVKSEKHNHLKPEKRKIDVKNTKNSQVKVKPDKHMKPKIKKDNPESPKSHKNQLEKSSVKKEYVVPHSSAKFDASDVMSVLLHHEMGGMYSQSQSSENSSQMSRGFSSASCSQTDTTETESQDDIEEMDSDEDSDSDTWEDVKDIASLHGSPVKSQPEVKGVEITLQGPDIMNKRKKKKFDLQLYLKRKWNRFHKELQIDIHKAHLLCLIANGLYRNRMCNEPSLHAIALSVIPNNVPWQRGSTCNLSQCIKWFMTTFTVKQGHTINSKDLLDYLIAKGFESKVVSSKIDLVHLFVIFLRSLGFEVRLVLSLQPLPWKNTKNKSPTRKPKSDKQTISKQGSTKKNNTSKSDSASETCKPTKKSKPSKKQEKSREHKPLLTKNKQPRKCASKSKPIVEVDSDADLSSDSGDERSSKRKKVAKKRVHKDAVQDTNSDSEFEEMEKNFRISPVAVTKKPSSKPEKIISSDSENSLNGVNGKTGTDVWLEVYIESERKWKCIDCFHGDIGRPEKMEERATKPVVYVIGIDNDSKIKDLSQKYATNWMSHTRKLCVSEEWWVETLEPFKPTNKSRDNAEDNIIRMNFVKQPLPTSIGEFKNHPLYALKRHLLKFEAIYPESSVPVGFIRGEPVYARECVHQLHAREAWIKEARSVRVGEVPYKMVKKRVNPRKRASILDNGEDTPELPLYGLWQTEEYMPPPAFDGKVPKNEYGNVEMFKPSMLPIGTVHLRLANLNKIAKKLDIDIAAAMTGWDFHGGWSHPILDGWIVCEEHKDILLAAWDEQQEIEREKERKKRQDRVLKNWKLLIKGMLIKEKLKKRFDLEEKDPTNDQSPTKTSDTSKSKPGAKPPSGETQEATDAQKSWPRNIMREKEKSVNKKKTSKVDQSHLFPFEKM</sequence>
<feature type="compositionally biased region" description="Basic and acidic residues" evidence="8">
    <location>
        <begin position="625"/>
        <end position="635"/>
    </location>
</feature>
<feature type="region of interest" description="Disordered" evidence="8">
    <location>
        <begin position="1"/>
        <end position="320"/>
    </location>
</feature>
<dbReference type="Pfam" id="PF10405">
    <property type="entry name" value="BHD_3"/>
    <property type="match status" value="1"/>
</dbReference>
<dbReference type="GO" id="GO:0006298">
    <property type="term" value="P:mismatch repair"/>
    <property type="evidence" value="ECO:0007669"/>
    <property type="project" value="TreeGrafter"/>
</dbReference>
<keyword evidence="13" id="KW-1185">Reference proteome</keyword>
<dbReference type="InterPro" id="IPR038765">
    <property type="entry name" value="Papain-like_cys_pep_sf"/>
</dbReference>
<feature type="compositionally biased region" description="Low complexity" evidence="8">
    <location>
        <begin position="1089"/>
        <end position="1098"/>
    </location>
</feature>
<dbReference type="InterPro" id="IPR018026">
    <property type="entry name" value="DNA_repair_Rad4-like"/>
</dbReference>
<evidence type="ECO:0008006" key="14">
    <source>
        <dbReference type="Google" id="ProtNLM"/>
    </source>
</evidence>
<dbReference type="Proteomes" id="UP000749559">
    <property type="component" value="Unassembled WGS sequence"/>
</dbReference>
<feature type="compositionally biased region" description="Polar residues" evidence="8">
    <location>
        <begin position="143"/>
        <end position="154"/>
    </location>
</feature>
<feature type="compositionally biased region" description="Low complexity" evidence="8">
    <location>
        <begin position="595"/>
        <end position="615"/>
    </location>
</feature>
<feature type="region of interest" description="Disordered" evidence="8">
    <location>
        <begin position="347"/>
        <end position="396"/>
    </location>
</feature>
<evidence type="ECO:0000259" key="11">
    <source>
        <dbReference type="SMART" id="SM01032"/>
    </source>
</evidence>
<protein>
    <recommendedName>
        <fullName evidence="14">DNA repair protein complementing XP-C cells homolog</fullName>
    </recommendedName>
</protein>
<evidence type="ECO:0000313" key="12">
    <source>
        <dbReference type="EMBL" id="CAH1782539.1"/>
    </source>
</evidence>
<feature type="compositionally biased region" description="Acidic residues" evidence="8">
    <location>
        <begin position="375"/>
        <end position="396"/>
    </location>
</feature>
<feature type="compositionally biased region" description="Polar residues" evidence="8">
    <location>
        <begin position="1106"/>
        <end position="1115"/>
    </location>
</feature>
<feature type="compositionally biased region" description="Basic and acidic residues" evidence="8">
    <location>
        <begin position="1122"/>
        <end position="1149"/>
    </location>
</feature>
<dbReference type="FunFam" id="2.20.20.110:FF:000001">
    <property type="entry name" value="DNA repair protein complementing XP-C cells"/>
    <property type="match status" value="1"/>
</dbReference>
<dbReference type="Gene3D" id="3.30.70.2460">
    <property type="entry name" value="Rad4, beta-hairpin domain BHD3"/>
    <property type="match status" value="1"/>
</dbReference>
<comment type="subcellular location">
    <subcellularLocation>
        <location evidence="1">Nucleus</location>
    </subcellularLocation>
</comment>
<dbReference type="InterPro" id="IPR036985">
    <property type="entry name" value="Transglutaminase-like_sf"/>
</dbReference>
<feature type="domain" description="Rad4 beta-hairpin" evidence="10">
    <location>
        <begin position="895"/>
        <end position="954"/>
    </location>
</feature>
<dbReference type="SUPFAM" id="SSF54001">
    <property type="entry name" value="Cysteine proteinases"/>
    <property type="match status" value="1"/>
</dbReference>
<dbReference type="GO" id="GO:0071942">
    <property type="term" value="C:XPC complex"/>
    <property type="evidence" value="ECO:0007669"/>
    <property type="project" value="TreeGrafter"/>
</dbReference>
<dbReference type="InterPro" id="IPR042488">
    <property type="entry name" value="Rad4_BHD3_sf"/>
</dbReference>
<evidence type="ECO:0000259" key="9">
    <source>
        <dbReference type="SMART" id="SM01030"/>
    </source>
</evidence>
<feature type="compositionally biased region" description="Low complexity" evidence="8">
    <location>
        <begin position="34"/>
        <end position="55"/>
    </location>
</feature>
<dbReference type="InterPro" id="IPR018327">
    <property type="entry name" value="BHD_2"/>
</dbReference>
<dbReference type="Pfam" id="PF10404">
    <property type="entry name" value="BHD_2"/>
    <property type="match status" value="1"/>
</dbReference>
<feature type="compositionally biased region" description="Low complexity" evidence="8">
    <location>
        <begin position="211"/>
        <end position="229"/>
    </location>
</feature>
<feature type="region of interest" description="Disordered" evidence="8">
    <location>
        <begin position="1077"/>
        <end position="1149"/>
    </location>
</feature>
<dbReference type="InterPro" id="IPR004583">
    <property type="entry name" value="DNA_repair_Rad4"/>
</dbReference>
<feature type="compositionally biased region" description="Basic residues" evidence="8">
    <location>
        <begin position="672"/>
        <end position="683"/>
    </location>
</feature>
<comment type="similarity">
    <text evidence="2">Belongs to the XPC family.</text>
</comment>